<sequence>MRQTDAEATAERMWVLGGLDARWLSSRLVAPMRFLVWLRP</sequence>
<accession>A0A250K4U6</accession>
<dbReference type="Proteomes" id="UP000217343">
    <property type="component" value="Chromosome"/>
</dbReference>
<dbReference type="KEGG" id="mmas:MYMAC_006011"/>
<dbReference type="RefSeq" id="WP_013938079.1">
    <property type="nucleotide sequence ID" value="NZ_CP022203.1"/>
</dbReference>
<proteinExistence type="predicted"/>
<gene>
    <name evidence="1" type="ORF">MYMAC_006011</name>
</gene>
<evidence type="ECO:0000313" key="1">
    <source>
        <dbReference type="EMBL" id="ATB50356.1"/>
    </source>
</evidence>
<keyword evidence="2" id="KW-1185">Reference proteome</keyword>
<evidence type="ECO:0000313" key="2">
    <source>
        <dbReference type="Proteomes" id="UP000217343"/>
    </source>
</evidence>
<organism evidence="1 2">
    <name type="scientific">Corallococcus macrosporus DSM 14697</name>
    <dbReference type="NCBI Taxonomy" id="1189310"/>
    <lineage>
        <taxon>Bacteria</taxon>
        <taxon>Pseudomonadati</taxon>
        <taxon>Myxococcota</taxon>
        <taxon>Myxococcia</taxon>
        <taxon>Myxococcales</taxon>
        <taxon>Cystobacterineae</taxon>
        <taxon>Myxococcaceae</taxon>
        <taxon>Corallococcus</taxon>
    </lineage>
</organism>
<name>A0A250K4U6_9BACT</name>
<dbReference type="AlphaFoldDB" id="A0A250K4U6"/>
<reference evidence="1 2" key="1">
    <citation type="submission" date="2017-06" db="EMBL/GenBank/DDBJ databases">
        <title>Sequencing and comparative analysis of myxobacterial genomes.</title>
        <authorList>
            <person name="Rupp O."/>
            <person name="Goesmann A."/>
            <person name="Sogaard-Andersen L."/>
        </authorList>
    </citation>
    <scope>NUCLEOTIDE SEQUENCE [LARGE SCALE GENOMIC DNA]</scope>
    <source>
        <strain evidence="1 2">DSM 14697</strain>
    </source>
</reference>
<protein>
    <submittedName>
        <fullName evidence="1">Uncharacterized protein</fullName>
    </submittedName>
</protein>
<dbReference type="EMBL" id="CP022203">
    <property type="protein sequence ID" value="ATB50356.1"/>
    <property type="molecule type" value="Genomic_DNA"/>
</dbReference>